<dbReference type="InterPro" id="IPR036890">
    <property type="entry name" value="HATPase_C_sf"/>
</dbReference>
<dbReference type="Pfam" id="PF02518">
    <property type="entry name" value="HATPase_c"/>
    <property type="match status" value="1"/>
</dbReference>
<comment type="caution">
    <text evidence="13">The sequence shown here is derived from an EMBL/GenBank/DDBJ whole genome shotgun (WGS) entry which is preliminary data.</text>
</comment>
<dbReference type="PROSITE" id="PS50109">
    <property type="entry name" value="HIS_KIN"/>
    <property type="match status" value="1"/>
</dbReference>
<dbReference type="GO" id="GO:0005524">
    <property type="term" value="F:ATP binding"/>
    <property type="evidence" value="ECO:0007669"/>
    <property type="project" value="UniProtKB-KW"/>
</dbReference>
<keyword evidence="8 10" id="KW-1133">Transmembrane helix</keyword>
<gene>
    <name evidence="13" type="ORF">ACFOY2_00660</name>
</gene>
<dbReference type="EMBL" id="JBHSBI010000001">
    <property type="protein sequence ID" value="MFC4005712.1"/>
    <property type="molecule type" value="Genomic_DNA"/>
</dbReference>
<keyword evidence="5" id="KW-0808">Transferase</keyword>
<dbReference type="Gene3D" id="3.30.565.10">
    <property type="entry name" value="Histidine kinase-like ATPase, C-terminal domain"/>
    <property type="match status" value="1"/>
</dbReference>
<evidence type="ECO:0000256" key="4">
    <source>
        <dbReference type="ARBA" id="ARBA00022553"/>
    </source>
</evidence>
<evidence type="ECO:0000256" key="2">
    <source>
        <dbReference type="ARBA" id="ARBA00004236"/>
    </source>
</evidence>
<dbReference type="Gene3D" id="6.10.340.10">
    <property type="match status" value="1"/>
</dbReference>
<dbReference type="InterPro" id="IPR005467">
    <property type="entry name" value="His_kinase_dom"/>
</dbReference>
<dbReference type="SMART" id="SM00388">
    <property type="entry name" value="HisKA"/>
    <property type="match status" value="1"/>
</dbReference>
<proteinExistence type="predicted"/>
<evidence type="ECO:0000256" key="5">
    <source>
        <dbReference type="ARBA" id="ARBA00022679"/>
    </source>
</evidence>
<dbReference type="PANTHER" id="PTHR45436">
    <property type="entry name" value="SENSOR HISTIDINE KINASE YKOH"/>
    <property type="match status" value="1"/>
</dbReference>
<dbReference type="PROSITE" id="PS50885">
    <property type="entry name" value="HAMP"/>
    <property type="match status" value="1"/>
</dbReference>
<dbReference type="CDD" id="cd00082">
    <property type="entry name" value="HisKA"/>
    <property type="match status" value="1"/>
</dbReference>
<dbReference type="CDD" id="cd00075">
    <property type="entry name" value="HATPase"/>
    <property type="match status" value="1"/>
</dbReference>
<evidence type="ECO:0000256" key="6">
    <source>
        <dbReference type="ARBA" id="ARBA00022692"/>
    </source>
</evidence>
<dbReference type="SUPFAM" id="SSF55874">
    <property type="entry name" value="ATPase domain of HSP90 chaperone/DNA topoisomerase II/histidine kinase"/>
    <property type="match status" value="1"/>
</dbReference>
<dbReference type="Pfam" id="PF00672">
    <property type="entry name" value="HAMP"/>
    <property type="match status" value="1"/>
</dbReference>
<evidence type="ECO:0000313" key="14">
    <source>
        <dbReference type="Proteomes" id="UP001595851"/>
    </source>
</evidence>
<accession>A0ABV8FZX3</accession>
<keyword evidence="10" id="KW-0472">Membrane</keyword>
<evidence type="ECO:0000256" key="1">
    <source>
        <dbReference type="ARBA" id="ARBA00000085"/>
    </source>
</evidence>
<organism evidence="13 14">
    <name type="scientific">Nonomuraea purpurea</name>
    <dbReference type="NCBI Taxonomy" id="1849276"/>
    <lineage>
        <taxon>Bacteria</taxon>
        <taxon>Bacillati</taxon>
        <taxon>Actinomycetota</taxon>
        <taxon>Actinomycetes</taxon>
        <taxon>Streptosporangiales</taxon>
        <taxon>Streptosporangiaceae</taxon>
        <taxon>Nonomuraea</taxon>
    </lineage>
</organism>
<dbReference type="InterPro" id="IPR003661">
    <property type="entry name" value="HisK_dim/P_dom"/>
</dbReference>
<feature type="transmembrane region" description="Helical" evidence="10">
    <location>
        <begin position="155"/>
        <end position="176"/>
    </location>
</feature>
<dbReference type="Gene3D" id="1.10.287.130">
    <property type="match status" value="1"/>
</dbReference>
<dbReference type="EC" id="2.7.13.3" evidence="3"/>
<keyword evidence="14" id="KW-1185">Reference proteome</keyword>
<sequence length="444" mass="47509">MNSRLVITFTTLIVFLIAALAVPLGLAYATHRTNRLLLDRRADATRFAELADQAARDNDYSGLMAEVTRYADLYGAAVRVRDRGGSIRVTAGRFDADDRDALRLALAGRTTEDLPTITPFGPAMVLLAEPAGRDAQLSGVVLIEAPTERARAEVLLVWATLAVGALVAVAYSALAARRLARWILRPVTELDRTTQAIAQGRMDARAHPGAGPSELRRLEERFNAMADAVSGAMERQRAFVADASHELRTPLTVLGLRLENLEPHLRGEGTAEFEEAMAELDRLALLVEDLLALARVEAGAAVEGRAVELGPRLATWREVYAAKRVALVAEVRETAQVPEAAARIADIALDNAQKFVPEGGTVTVTLADGVLGVADDGPGLGEEERSEALGRFWRSGAHANVPGSGLGLAIAAELARACGATLRLLPAEPHGLIVELRLNQAYQP</sequence>
<keyword evidence="6 10" id="KW-0812">Transmembrane</keyword>
<protein>
    <recommendedName>
        <fullName evidence="3">histidine kinase</fullName>
        <ecNumber evidence="3">2.7.13.3</ecNumber>
    </recommendedName>
</protein>
<reference evidence="14" key="1">
    <citation type="journal article" date="2019" name="Int. J. Syst. Evol. Microbiol.">
        <title>The Global Catalogue of Microorganisms (GCM) 10K type strain sequencing project: providing services to taxonomists for standard genome sequencing and annotation.</title>
        <authorList>
            <consortium name="The Broad Institute Genomics Platform"/>
            <consortium name="The Broad Institute Genome Sequencing Center for Infectious Disease"/>
            <person name="Wu L."/>
            <person name="Ma J."/>
        </authorList>
    </citation>
    <scope>NUCLEOTIDE SEQUENCE [LARGE SCALE GENOMIC DNA]</scope>
    <source>
        <strain evidence="14">TBRC 1276</strain>
    </source>
</reference>
<feature type="domain" description="HAMP" evidence="12">
    <location>
        <begin position="181"/>
        <end position="234"/>
    </location>
</feature>
<keyword evidence="13" id="KW-0067">ATP-binding</keyword>
<dbReference type="Proteomes" id="UP001595851">
    <property type="component" value="Unassembled WGS sequence"/>
</dbReference>
<dbReference type="Pfam" id="PF00512">
    <property type="entry name" value="HisKA"/>
    <property type="match status" value="1"/>
</dbReference>
<keyword evidence="9" id="KW-0902">Two-component regulatory system</keyword>
<evidence type="ECO:0000313" key="13">
    <source>
        <dbReference type="EMBL" id="MFC4005712.1"/>
    </source>
</evidence>
<dbReference type="InterPro" id="IPR036097">
    <property type="entry name" value="HisK_dim/P_sf"/>
</dbReference>
<evidence type="ECO:0000256" key="3">
    <source>
        <dbReference type="ARBA" id="ARBA00012438"/>
    </source>
</evidence>
<keyword evidence="7" id="KW-0418">Kinase</keyword>
<evidence type="ECO:0000256" key="10">
    <source>
        <dbReference type="SAM" id="Phobius"/>
    </source>
</evidence>
<dbReference type="PANTHER" id="PTHR45436:SF5">
    <property type="entry name" value="SENSOR HISTIDINE KINASE TRCS"/>
    <property type="match status" value="1"/>
</dbReference>
<comment type="subcellular location">
    <subcellularLocation>
        <location evidence="2">Cell membrane</location>
    </subcellularLocation>
</comment>
<evidence type="ECO:0000259" key="11">
    <source>
        <dbReference type="PROSITE" id="PS50109"/>
    </source>
</evidence>
<dbReference type="InterPro" id="IPR050428">
    <property type="entry name" value="TCS_sensor_his_kinase"/>
</dbReference>
<dbReference type="RefSeq" id="WP_379525892.1">
    <property type="nucleotide sequence ID" value="NZ_JBHSBI010000001.1"/>
</dbReference>
<dbReference type="SMART" id="SM00304">
    <property type="entry name" value="HAMP"/>
    <property type="match status" value="1"/>
</dbReference>
<dbReference type="CDD" id="cd06225">
    <property type="entry name" value="HAMP"/>
    <property type="match status" value="1"/>
</dbReference>
<keyword evidence="13" id="KW-0547">Nucleotide-binding</keyword>
<comment type="catalytic activity">
    <reaction evidence="1">
        <text>ATP + protein L-histidine = ADP + protein N-phospho-L-histidine.</text>
        <dbReference type="EC" id="2.7.13.3"/>
    </reaction>
</comment>
<keyword evidence="4" id="KW-0597">Phosphoprotein</keyword>
<evidence type="ECO:0000256" key="9">
    <source>
        <dbReference type="ARBA" id="ARBA00023012"/>
    </source>
</evidence>
<dbReference type="SMART" id="SM00387">
    <property type="entry name" value="HATPase_c"/>
    <property type="match status" value="1"/>
</dbReference>
<evidence type="ECO:0000259" key="12">
    <source>
        <dbReference type="PROSITE" id="PS50885"/>
    </source>
</evidence>
<evidence type="ECO:0000256" key="7">
    <source>
        <dbReference type="ARBA" id="ARBA00022777"/>
    </source>
</evidence>
<dbReference type="InterPro" id="IPR003660">
    <property type="entry name" value="HAMP_dom"/>
</dbReference>
<feature type="domain" description="Histidine kinase" evidence="11">
    <location>
        <begin position="242"/>
        <end position="442"/>
    </location>
</feature>
<dbReference type="SUPFAM" id="SSF158472">
    <property type="entry name" value="HAMP domain-like"/>
    <property type="match status" value="1"/>
</dbReference>
<name>A0ABV8FZX3_9ACTN</name>
<evidence type="ECO:0000256" key="8">
    <source>
        <dbReference type="ARBA" id="ARBA00022989"/>
    </source>
</evidence>
<dbReference type="InterPro" id="IPR003594">
    <property type="entry name" value="HATPase_dom"/>
</dbReference>
<dbReference type="SUPFAM" id="SSF47384">
    <property type="entry name" value="Homodimeric domain of signal transducing histidine kinase"/>
    <property type="match status" value="1"/>
</dbReference>